<dbReference type="Proteomes" id="UP001060085">
    <property type="component" value="Linkage Group LG07"/>
</dbReference>
<comment type="caution">
    <text evidence="1">The sequence shown here is derived from an EMBL/GenBank/DDBJ whole genome shotgun (WGS) entry which is preliminary data.</text>
</comment>
<proteinExistence type="predicted"/>
<keyword evidence="2" id="KW-1185">Reference proteome</keyword>
<sequence>MDQFALILVLLLLLKLIYSAAAYSIITDKEALISVKSHINFEPLSNPLSTWDENSASPCNWTRIVCNKYGHRVIGIDLSGLQLRGSISPYIGNLSFLRSLQLQNNQLTGELPNQISNLFRLALLNVSSNNLNGVIPSNISQCRELRILDLVQNQISGEIPEEISQLKQLQILNLARNHFFGTIPSSISNISSLMILNLGTNKLGGEIPSDLARLPNLKELDLTINNLTGTVPDSVYNMSSLVYLALASNHLWGELPYNIGLTLPNLLGFNFCVNKFTGTIPGSLHNLTRIRIIRMADNLLHGSVPPGLGNLPELEMYNIGKNRIISSGENGLSFLESLSNSTRLNFLAIDSNLLEGKVPESIGNLSKVLKKFYMGGNRIYGSIPSSIGKLIGLELLNMSYNSISGEIPPELGQLKELKVLGLAGNDLSGNIPSSLGNLRKLNNIDLSRNELMGKIPAALGNFQGLLSMDLSKNKLDGNIPEEIFGLSSLSLFLNLSQNNLSGSLPEDVGLLENVVTVNISDNHLSGGIPNSIGNCRSLENLLLAKNMFSGQIPSTFGNLKGLETLDLSSNSLSGPIPLDLEKLQALKELNLSFNNLEGKVPLGGIFSQPFRVHLEGNRKLCLEVACENSHSNHRRLIIVVTITAIVVILSSLSAIFLLFLIKKGKAKVKATTESFRGQHQMISYDELRVATNNFHQENLIGTGSFGSVYKGILGEGMKIAVKVIDTAINGSWKSFLAECAALKNVRHRNLIKLITICSSTDYRNAEFVALIYELMSNGSLDDWITGKRSSNGEVMTILDRLKVIIDVASAIKYLHNECEAPIVHCDIKPSNVLLDSDMTAKVGDFGLARFLMKTNDSQPSISSTHTLKGSIGYIPPEYGMGADPSTAGDVYSFGILLLELFTGKSPRHESFTEGLSLKQWVQMNFPTNMEELIDQEMLNDDLFQEDELKDSKTGGDFLTKIIEIGLSCVSDSPEKRISIKDALQKLQSLKDTFVKPYLTKQIKK</sequence>
<accession>A0ACC0A2V6</accession>
<evidence type="ECO:0000313" key="2">
    <source>
        <dbReference type="Proteomes" id="UP001060085"/>
    </source>
</evidence>
<name>A0ACC0A2V6_CATRO</name>
<gene>
    <name evidence="1" type="ORF">M9H77_32414</name>
</gene>
<evidence type="ECO:0000313" key="1">
    <source>
        <dbReference type="EMBL" id="KAI5655227.1"/>
    </source>
</evidence>
<protein>
    <submittedName>
        <fullName evidence="1">Uncharacterized protein</fullName>
    </submittedName>
</protein>
<organism evidence="1 2">
    <name type="scientific">Catharanthus roseus</name>
    <name type="common">Madagascar periwinkle</name>
    <name type="synonym">Vinca rosea</name>
    <dbReference type="NCBI Taxonomy" id="4058"/>
    <lineage>
        <taxon>Eukaryota</taxon>
        <taxon>Viridiplantae</taxon>
        <taxon>Streptophyta</taxon>
        <taxon>Embryophyta</taxon>
        <taxon>Tracheophyta</taxon>
        <taxon>Spermatophyta</taxon>
        <taxon>Magnoliopsida</taxon>
        <taxon>eudicotyledons</taxon>
        <taxon>Gunneridae</taxon>
        <taxon>Pentapetalae</taxon>
        <taxon>asterids</taxon>
        <taxon>lamiids</taxon>
        <taxon>Gentianales</taxon>
        <taxon>Apocynaceae</taxon>
        <taxon>Rauvolfioideae</taxon>
        <taxon>Vinceae</taxon>
        <taxon>Catharanthinae</taxon>
        <taxon>Catharanthus</taxon>
    </lineage>
</organism>
<reference evidence="2" key="1">
    <citation type="journal article" date="2023" name="Nat. Plants">
        <title>Single-cell RNA sequencing provides a high-resolution roadmap for understanding the multicellular compartmentation of specialized metabolism.</title>
        <authorList>
            <person name="Sun S."/>
            <person name="Shen X."/>
            <person name="Li Y."/>
            <person name="Li Y."/>
            <person name="Wang S."/>
            <person name="Li R."/>
            <person name="Zhang H."/>
            <person name="Shen G."/>
            <person name="Guo B."/>
            <person name="Wei J."/>
            <person name="Xu J."/>
            <person name="St-Pierre B."/>
            <person name="Chen S."/>
            <person name="Sun C."/>
        </authorList>
    </citation>
    <scope>NUCLEOTIDE SEQUENCE [LARGE SCALE GENOMIC DNA]</scope>
</reference>
<dbReference type="EMBL" id="CM044707">
    <property type="protein sequence ID" value="KAI5655227.1"/>
    <property type="molecule type" value="Genomic_DNA"/>
</dbReference>